<dbReference type="Proteomes" id="UP000019678">
    <property type="component" value="Unassembled WGS sequence"/>
</dbReference>
<organism evidence="7 8">
    <name type="scientific">Chondromyces apiculatus DSM 436</name>
    <dbReference type="NCBI Taxonomy" id="1192034"/>
    <lineage>
        <taxon>Bacteria</taxon>
        <taxon>Pseudomonadati</taxon>
        <taxon>Myxococcota</taxon>
        <taxon>Polyangia</taxon>
        <taxon>Polyangiales</taxon>
        <taxon>Polyangiaceae</taxon>
        <taxon>Chondromyces</taxon>
    </lineage>
</organism>
<comment type="caution">
    <text evidence="7">The sequence shown here is derived from an EMBL/GenBank/DDBJ whole genome shotgun (WGS) entry which is preliminary data.</text>
</comment>
<evidence type="ECO:0000256" key="3">
    <source>
        <dbReference type="ARBA" id="ARBA00022989"/>
    </source>
</evidence>
<dbReference type="eggNOG" id="COG0738">
    <property type="taxonomic scope" value="Bacteria"/>
</dbReference>
<keyword evidence="8" id="KW-1185">Reference proteome</keyword>
<feature type="transmembrane region" description="Helical" evidence="5">
    <location>
        <begin position="263"/>
        <end position="282"/>
    </location>
</feature>
<evidence type="ECO:0000313" key="7">
    <source>
        <dbReference type="EMBL" id="EYF05295.1"/>
    </source>
</evidence>
<evidence type="ECO:0000256" key="1">
    <source>
        <dbReference type="ARBA" id="ARBA00004141"/>
    </source>
</evidence>
<dbReference type="PANTHER" id="PTHR23514:SF13">
    <property type="entry name" value="INNER MEMBRANE PROTEIN YBJJ"/>
    <property type="match status" value="1"/>
</dbReference>
<keyword evidence="4 5" id="KW-0472">Membrane</keyword>
<evidence type="ECO:0000256" key="2">
    <source>
        <dbReference type="ARBA" id="ARBA00022692"/>
    </source>
</evidence>
<dbReference type="Gene3D" id="1.20.1250.20">
    <property type="entry name" value="MFS general substrate transporter like domains"/>
    <property type="match status" value="2"/>
</dbReference>
<proteinExistence type="predicted"/>
<dbReference type="GO" id="GO:0016020">
    <property type="term" value="C:membrane"/>
    <property type="evidence" value="ECO:0007669"/>
    <property type="project" value="UniProtKB-SubCell"/>
</dbReference>
<feature type="transmembrane region" description="Helical" evidence="5">
    <location>
        <begin position="151"/>
        <end position="172"/>
    </location>
</feature>
<sequence length="379" mass="37957">MLAIFCMNGAVVAHWYARIPAVKERLQASDGALGLVLLAPALGAMICMPIVGALTGRLGSRRLTLACGVFLSACTCVLATAPSLPLLALALLAWGGGGGGLDVSMNGQGVAIERTYGRPIMSSFHAAFSGGGMAGAVIGGRLADAGISPEAHLLGAGLFSMAVILAASRFLLRSAGKVPVADAAGQAPPGSAWPPRWLLSLGIIGLCCFIGEGAMAEWSAVYLRQNLGTSEAYATTGFAAFSLMMAVGRLCGDRLTQRFGPRALVASGGWLAASSLGIGLLLGTPLAAVIACGCVGAGLSTVAPLAFGAAGRNSDNPGRAIATVTTVSYFGFFLGPPLIGLVSQAFSLRVGLGVVVVGAMVFALLAGARSSRLGGPPRG</sequence>
<keyword evidence="3 5" id="KW-1133">Transmembrane helix</keyword>
<feature type="transmembrane region" description="Helical" evidence="5">
    <location>
        <begin position="63"/>
        <end position="94"/>
    </location>
</feature>
<dbReference type="PROSITE" id="PS50850">
    <property type="entry name" value="MFS"/>
    <property type="match status" value="1"/>
</dbReference>
<dbReference type="InterPro" id="IPR051788">
    <property type="entry name" value="MFS_Transporter"/>
</dbReference>
<evidence type="ECO:0000259" key="6">
    <source>
        <dbReference type="PROSITE" id="PS50850"/>
    </source>
</evidence>
<dbReference type="PANTHER" id="PTHR23514">
    <property type="entry name" value="BYPASS OF STOP CODON PROTEIN 6"/>
    <property type="match status" value="1"/>
</dbReference>
<evidence type="ECO:0000256" key="4">
    <source>
        <dbReference type="ARBA" id="ARBA00023136"/>
    </source>
</evidence>
<dbReference type="EMBL" id="ASRX01000025">
    <property type="protein sequence ID" value="EYF05295.1"/>
    <property type="molecule type" value="Genomic_DNA"/>
</dbReference>
<feature type="domain" description="Major facilitator superfamily (MFS) profile" evidence="6">
    <location>
        <begin position="1"/>
        <end position="371"/>
    </location>
</feature>
<reference evidence="7 8" key="1">
    <citation type="submission" date="2013-05" db="EMBL/GenBank/DDBJ databases">
        <title>Genome assembly of Chondromyces apiculatus DSM 436.</title>
        <authorList>
            <person name="Sharma G."/>
            <person name="Khatri I."/>
            <person name="Kaur C."/>
            <person name="Mayilraj S."/>
            <person name="Subramanian S."/>
        </authorList>
    </citation>
    <scope>NUCLEOTIDE SEQUENCE [LARGE SCALE GENOMIC DNA]</scope>
    <source>
        <strain evidence="7 8">DSM 436</strain>
    </source>
</reference>
<feature type="transmembrane region" description="Helical" evidence="5">
    <location>
        <begin position="197"/>
        <end position="220"/>
    </location>
</feature>
<feature type="transmembrane region" description="Helical" evidence="5">
    <location>
        <begin position="32"/>
        <end position="51"/>
    </location>
</feature>
<gene>
    <name evidence="7" type="ORF">CAP_3436</name>
</gene>
<dbReference type="SUPFAM" id="SSF103473">
    <property type="entry name" value="MFS general substrate transporter"/>
    <property type="match status" value="1"/>
</dbReference>
<dbReference type="InterPro" id="IPR036259">
    <property type="entry name" value="MFS_trans_sf"/>
</dbReference>
<evidence type="ECO:0000256" key="5">
    <source>
        <dbReference type="SAM" id="Phobius"/>
    </source>
</evidence>
<dbReference type="CDD" id="cd17393">
    <property type="entry name" value="MFS_MosC_like"/>
    <property type="match status" value="1"/>
</dbReference>
<dbReference type="STRING" id="1192034.CAP_3436"/>
<feature type="transmembrane region" description="Helical" evidence="5">
    <location>
        <begin position="288"/>
        <end position="308"/>
    </location>
</feature>
<dbReference type="InterPro" id="IPR011701">
    <property type="entry name" value="MFS"/>
</dbReference>
<feature type="transmembrane region" description="Helical" evidence="5">
    <location>
        <begin position="232"/>
        <end position="251"/>
    </location>
</feature>
<comment type="subcellular location">
    <subcellularLocation>
        <location evidence="1">Membrane</location>
        <topology evidence="1">Multi-pass membrane protein</topology>
    </subcellularLocation>
</comment>
<dbReference type="Pfam" id="PF07690">
    <property type="entry name" value="MFS_1"/>
    <property type="match status" value="1"/>
</dbReference>
<dbReference type="GO" id="GO:0022857">
    <property type="term" value="F:transmembrane transporter activity"/>
    <property type="evidence" value="ECO:0007669"/>
    <property type="project" value="InterPro"/>
</dbReference>
<protein>
    <submittedName>
        <fullName evidence="7">Major facilitator superfamily MFS_1</fullName>
    </submittedName>
</protein>
<feature type="transmembrane region" description="Helical" evidence="5">
    <location>
        <begin position="320"/>
        <end position="340"/>
    </location>
</feature>
<dbReference type="InterPro" id="IPR020846">
    <property type="entry name" value="MFS_dom"/>
</dbReference>
<dbReference type="AlphaFoldDB" id="A0A017T8Z8"/>
<name>A0A017T8Z8_9BACT</name>
<evidence type="ECO:0000313" key="8">
    <source>
        <dbReference type="Proteomes" id="UP000019678"/>
    </source>
</evidence>
<feature type="transmembrane region" description="Helical" evidence="5">
    <location>
        <begin position="346"/>
        <end position="368"/>
    </location>
</feature>
<keyword evidence="2 5" id="KW-0812">Transmembrane</keyword>
<accession>A0A017T8Z8</accession>